<keyword evidence="3" id="KW-1185">Reference proteome</keyword>
<accession>A0AAV7LVY4</accession>
<name>A0AAV7LVY4_PLEWA</name>
<feature type="compositionally biased region" description="Basic and acidic residues" evidence="1">
    <location>
        <begin position="23"/>
        <end position="36"/>
    </location>
</feature>
<dbReference type="Proteomes" id="UP001066276">
    <property type="component" value="Chromosome 10"/>
</dbReference>
<dbReference type="PANTHER" id="PTHR33538">
    <property type="entry name" value="PROTEIN GAMETE EXPRESSED 1"/>
    <property type="match status" value="1"/>
</dbReference>
<proteinExistence type="predicted"/>
<organism evidence="2 3">
    <name type="scientific">Pleurodeles waltl</name>
    <name type="common">Iberian ribbed newt</name>
    <dbReference type="NCBI Taxonomy" id="8319"/>
    <lineage>
        <taxon>Eukaryota</taxon>
        <taxon>Metazoa</taxon>
        <taxon>Chordata</taxon>
        <taxon>Craniata</taxon>
        <taxon>Vertebrata</taxon>
        <taxon>Euteleostomi</taxon>
        <taxon>Amphibia</taxon>
        <taxon>Batrachia</taxon>
        <taxon>Caudata</taxon>
        <taxon>Salamandroidea</taxon>
        <taxon>Salamandridae</taxon>
        <taxon>Pleurodelinae</taxon>
        <taxon>Pleurodeles</taxon>
    </lineage>
</organism>
<evidence type="ECO:0000256" key="1">
    <source>
        <dbReference type="SAM" id="MobiDB-lite"/>
    </source>
</evidence>
<dbReference type="InterPro" id="IPR040346">
    <property type="entry name" value="GEX1/Brambleberry"/>
</dbReference>
<gene>
    <name evidence="2" type="ORF">NDU88_000264</name>
</gene>
<protein>
    <submittedName>
        <fullName evidence="2">Uncharacterized protein</fullName>
    </submittedName>
</protein>
<comment type="caution">
    <text evidence="2">The sequence shown here is derived from an EMBL/GenBank/DDBJ whole genome shotgun (WGS) entry which is preliminary data.</text>
</comment>
<feature type="region of interest" description="Disordered" evidence="1">
    <location>
        <begin position="561"/>
        <end position="616"/>
    </location>
</feature>
<feature type="compositionally biased region" description="Low complexity" evidence="1">
    <location>
        <begin position="574"/>
        <end position="592"/>
    </location>
</feature>
<dbReference type="AlphaFoldDB" id="A0AAV7LVY4"/>
<reference evidence="2" key="1">
    <citation type="journal article" date="2022" name="bioRxiv">
        <title>Sequencing and chromosome-scale assembly of the giantPleurodeles waltlgenome.</title>
        <authorList>
            <person name="Brown T."/>
            <person name="Elewa A."/>
            <person name="Iarovenko S."/>
            <person name="Subramanian E."/>
            <person name="Araus A.J."/>
            <person name="Petzold A."/>
            <person name="Susuki M."/>
            <person name="Suzuki K.-i.T."/>
            <person name="Hayashi T."/>
            <person name="Toyoda A."/>
            <person name="Oliveira C."/>
            <person name="Osipova E."/>
            <person name="Leigh N.D."/>
            <person name="Simon A."/>
            <person name="Yun M.H."/>
        </authorList>
    </citation>
    <scope>NUCLEOTIDE SEQUENCE</scope>
    <source>
        <strain evidence="2">20211129_DDA</strain>
        <tissue evidence="2">Liver</tissue>
    </source>
</reference>
<evidence type="ECO:0000313" key="3">
    <source>
        <dbReference type="Proteomes" id="UP001066276"/>
    </source>
</evidence>
<dbReference type="PANTHER" id="PTHR33538:SF2">
    <property type="entry name" value="PROTEIN GAMETE EXPRESSED 1"/>
    <property type="match status" value="1"/>
</dbReference>
<feature type="region of interest" description="Disordered" evidence="1">
    <location>
        <begin position="20"/>
        <end position="46"/>
    </location>
</feature>
<evidence type="ECO:0000313" key="2">
    <source>
        <dbReference type="EMBL" id="KAJ1095094.1"/>
    </source>
</evidence>
<sequence length="616" mass="68603">MQSSVTDILCFNIVVHNTGLESTPDRKGPSGHDSKDTTISSVFSPDLGTTKVKTQSVFSPRGAGAIQTSLWIHRPATPPRSSHKRTNGGRVNERRALIGGLAVTRAPGLLLLNTHLSRALPRMDVPWLLLLTSCLPMVMSNLEPGRLEEGRTQLQRLQEFSRHPRFGDCWTGALKRVDMGCRQLDEDEQSHIALAFTHCHLQRSGRAFPACTEKSSIRECTQGMDAVAFGAYTEFFTHAHSICYFLQNEVWQKQAEDTILRLTVNSDSVARQLEATNHMAAEMIQAQNATLQTQEEILRNGDLLKKTLQDSTQGVKQAFEDMQHSASEQRLLFAEIFNRVTYLHQFVVGESNTLYSFLYNLLACTAVFLVTSTQRTAGARLMLFAVVAMNVYAERLICSSILESAEESGYEQMEKIAFWVGIARKTSAAIGFSILGYFAATYRDVHRQNLQVLQSLRSTQAELQHIVQEAERLLGKRKSPRRCSYLSKFNETFVDSGMLDPSAADLGDGAAQEPVLPPSQAELLHLTFGPSEEPLPASQSLVQRQVLLHLVALPEIKLQTPDRRLTSTPRKRAVSPSRKASRRSSAQRAEPAVYNIPVSEETSPRYNLRSGKSPHL</sequence>
<dbReference type="EMBL" id="JANPWB010000014">
    <property type="protein sequence ID" value="KAJ1095094.1"/>
    <property type="molecule type" value="Genomic_DNA"/>
</dbReference>